<feature type="compositionally biased region" description="Gly residues" evidence="1">
    <location>
        <begin position="11"/>
        <end position="24"/>
    </location>
</feature>
<feature type="region of interest" description="Disordered" evidence="1">
    <location>
        <begin position="1"/>
        <end position="29"/>
    </location>
</feature>
<evidence type="ECO:0000256" key="1">
    <source>
        <dbReference type="SAM" id="MobiDB-lite"/>
    </source>
</evidence>
<dbReference type="Proteomes" id="UP001206925">
    <property type="component" value="Unassembled WGS sequence"/>
</dbReference>
<protein>
    <submittedName>
        <fullName evidence="2">Uncharacterized protein</fullName>
    </submittedName>
</protein>
<gene>
    <name evidence="2" type="ORF">M8C21_009394</name>
</gene>
<organism evidence="2 3">
    <name type="scientific">Ambrosia artemisiifolia</name>
    <name type="common">Common ragweed</name>
    <dbReference type="NCBI Taxonomy" id="4212"/>
    <lineage>
        <taxon>Eukaryota</taxon>
        <taxon>Viridiplantae</taxon>
        <taxon>Streptophyta</taxon>
        <taxon>Embryophyta</taxon>
        <taxon>Tracheophyta</taxon>
        <taxon>Spermatophyta</taxon>
        <taxon>Magnoliopsida</taxon>
        <taxon>eudicotyledons</taxon>
        <taxon>Gunneridae</taxon>
        <taxon>Pentapetalae</taxon>
        <taxon>asterids</taxon>
        <taxon>campanulids</taxon>
        <taxon>Asterales</taxon>
        <taxon>Asteraceae</taxon>
        <taxon>Asteroideae</taxon>
        <taxon>Heliantheae alliance</taxon>
        <taxon>Heliantheae</taxon>
        <taxon>Ambrosia</taxon>
    </lineage>
</organism>
<sequence>MVADGRHDGGGGDVGGGEGGGEGGCRSSKRKHISLSGVADALSVFSGVETPGTRGGKMQNSVVVQKSLRMLALKYPADVHVVQLNDEYANVGMMSWLS</sequence>
<dbReference type="AlphaFoldDB" id="A0AAD5CPM3"/>
<accession>A0AAD5CPM3</accession>
<evidence type="ECO:0000313" key="2">
    <source>
        <dbReference type="EMBL" id="KAI7745938.1"/>
    </source>
</evidence>
<proteinExistence type="predicted"/>
<feature type="compositionally biased region" description="Basic and acidic residues" evidence="1">
    <location>
        <begin position="1"/>
        <end position="10"/>
    </location>
</feature>
<evidence type="ECO:0000313" key="3">
    <source>
        <dbReference type="Proteomes" id="UP001206925"/>
    </source>
</evidence>
<keyword evidence="3" id="KW-1185">Reference proteome</keyword>
<reference evidence="2" key="1">
    <citation type="submission" date="2022-06" db="EMBL/GenBank/DDBJ databases">
        <title>Uncovering the hologenomic basis of an extraordinary plant invasion.</title>
        <authorList>
            <person name="Bieker V.C."/>
            <person name="Martin M.D."/>
            <person name="Gilbert T."/>
            <person name="Hodgins K."/>
            <person name="Battlay P."/>
            <person name="Petersen B."/>
            <person name="Wilson J."/>
        </authorList>
    </citation>
    <scope>NUCLEOTIDE SEQUENCE</scope>
    <source>
        <strain evidence="2">AA19_3_7</strain>
        <tissue evidence="2">Leaf</tissue>
    </source>
</reference>
<name>A0AAD5CPM3_AMBAR</name>
<comment type="caution">
    <text evidence="2">The sequence shown here is derived from an EMBL/GenBank/DDBJ whole genome shotgun (WGS) entry which is preliminary data.</text>
</comment>
<dbReference type="EMBL" id="JAMZMK010007089">
    <property type="protein sequence ID" value="KAI7745938.1"/>
    <property type="molecule type" value="Genomic_DNA"/>
</dbReference>